<feature type="transmembrane region" description="Helical" evidence="7">
    <location>
        <begin position="191"/>
        <end position="222"/>
    </location>
</feature>
<evidence type="ECO:0000256" key="3">
    <source>
        <dbReference type="ARBA" id="ARBA00022448"/>
    </source>
</evidence>
<evidence type="ECO:0000256" key="1">
    <source>
        <dbReference type="ARBA" id="ARBA00004370"/>
    </source>
</evidence>
<dbReference type="SUPFAM" id="SSF103473">
    <property type="entry name" value="MFS general substrate transporter"/>
    <property type="match status" value="1"/>
</dbReference>
<dbReference type="InterPro" id="IPR036259">
    <property type="entry name" value="MFS_trans_sf"/>
</dbReference>
<name>A0A835BX30_9POAL</name>
<feature type="transmembrane region" description="Helical" evidence="7">
    <location>
        <begin position="55"/>
        <end position="81"/>
    </location>
</feature>
<comment type="subcellular location">
    <subcellularLocation>
        <location evidence="1">Membrane</location>
    </subcellularLocation>
</comment>
<organism evidence="8 9">
    <name type="scientific">Digitaria exilis</name>
    <dbReference type="NCBI Taxonomy" id="1010633"/>
    <lineage>
        <taxon>Eukaryota</taxon>
        <taxon>Viridiplantae</taxon>
        <taxon>Streptophyta</taxon>
        <taxon>Embryophyta</taxon>
        <taxon>Tracheophyta</taxon>
        <taxon>Spermatophyta</taxon>
        <taxon>Magnoliopsida</taxon>
        <taxon>Liliopsida</taxon>
        <taxon>Poales</taxon>
        <taxon>Poaceae</taxon>
        <taxon>PACMAD clade</taxon>
        <taxon>Panicoideae</taxon>
        <taxon>Panicodae</taxon>
        <taxon>Paniceae</taxon>
        <taxon>Anthephorinae</taxon>
        <taxon>Digitaria</taxon>
    </lineage>
</organism>
<evidence type="ECO:0000256" key="4">
    <source>
        <dbReference type="ARBA" id="ARBA00022692"/>
    </source>
</evidence>
<dbReference type="EMBL" id="JACEFO010001778">
    <property type="protein sequence ID" value="KAF8703307.1"/>
    <property type="molecule type" value="Genomic_DNA"/>
</dbReference>
<dbReference type="GO" id="GO:0016020">
    <property type="term" value="C:membrane"/>
    <property type="evidence" value="ECO:0007669"/>
    <property type="project" value="UniProtKB-SubCell"/>
</dbReference>
<feature type="transmembrane region" description="Helical" evidence="7">
    <location>
        <begin position="93"/>
        <end position="114"/>
    </location>
</feature>
<accession>A0A835BX30</accession>
<dbReference type="InterPro" id="IPR005828">
    <property type="entry name" value="MFS_sugar_transport-like"/>
</dbReference>
<gene>
    <name evidence="8" type="ORF">HU200_032102</name>
</gene>
<dbReference type="Proteomes" id="UP000636709">
    <property type="component" value="Unassembled WGS sequence"/>
</dbReference>
<evidence type="ECO:0008006" key="10">
    <source>
        <dbReference type="Google" id="ProtNLM"/>
    </source>
</evidence>
<proteinExistence type="inferred from homology"/>
<feature type="transmembrane region" description="Helical" evidence="7">
    <location>
        <begin position="121"/>
        <end position="142"/>
    </location>
</feature>
<dbReference type="Pfam" id="PF00083">
    <property type="entry name" value="Sugar_tr"/>
    <property type="match status" value="2"/>
</dbReference>
<feature type="transmembrane region" description="Helical" evidence="7">
    <location>
        <begin position="148"/>
        <end position="170"/>
    </location>
</feature>
<evidence type="ECO:0000256" key="6">
    <source>
        <dbReference type="ARBA" id="ARBA00023136"/>
    </source>
</evidence>
<protein>
    <recommendedName>
        <fullName evidence="10">Major facilitator superfamily (MFS) profile domain-containing protein</fullName>
    </recommendedName>
</protein>
<comment type="similarity">
    <text evidence="2">Belongs to the major facilitator superfamily. Sugar transporter (TC 2.A.1.1) family.</text>
</comment>
<evidence type="ECO:0000256" key="5">
    <source>
        <dbReference type="ARBA" id="ARBA00022989"/>
    </source>
</evidence>
<keyword evidence="4 7" id="KW-0812">Transmembrane</keyword>
<dbReference type="InterPro" id="IPR045262">
    <property type="entry name" value="STP/PLT_plant"/>
</dbReference>
<keyword evidence="6 7" id="KW-0472">Membrane</keyword>
<reference evidence="8" key="1">
    <citation type="submission" date="2020-07" db="EMBL/GenBank/DDBJ databases">
        <title>Genome sequence and genetic diversity analysis of an under-domesticated orphan crop, white fonio (Digitaria exilis).</title>
        <authorList>
            <person name="Bennetzen J.L."/>
            <person name="Chen S."/>
            <person name="Ma X."/>
            <person name="Wang X."/>
            <person name="Yssel A.E.J."/>
            <person name="Chaluvadi S.R."/>
            <person name="Johnson M."/>
            <person name="Gangashetty P."/>
            <person name="Hamidou F."/>
            <person name="Sanogo M.D."/>
            <person name="Zwaenepoel A."/>
            <person name="Wallace J."/>
            <person name="Van De Peer Y."/>
            <person name="Van Deynze A."/>
        </authorList>
    </citation>
    <scope>NUCLEOTIDE SEQUENCE</scope>
    <source>
        <tissue evidence="8">Leaves</tissue>
    </source>
</reference>
<evidence type="ECO:0000256" key="2">
    <source>
        <dbReference type="ARBA" id="ARBA00010992"/>
    </source>
</evidence>
<comment type="caution">
    <text evidence="8">The sequence shown here is derived from an EMBL/GenBank/DDBJ whole genome shotgun (WGS) entry which is preliminary data.</text>
</comment>
<evidence type="ECO:0000313" key="8">
    <source>
        <dbReference type="EMBL" id="KAF8703307.1"/>
    </source>
</evidence>
<keyword evidence="9" id="KW-1185">Reference proteome</keyword>
<dbReference type="Gene3D" id="1.20.1250.20">
    <property type="entry name" value="MFS general substrate transporter like domains"/>
    <property type="match status" value="1"/>
</dbReference>
<dbReference type="AlphaFoldDB" id="A0A835BX30"/>
<evidence type="ECO:0000313" key="9">
    <source>
        <dbReference type="Proteomes" id="UP000636709"/>
    </source>
</evidence>
<dbReference type="PANTHER" id="PTHR23500">
    <property type="entry name" value="SOLUTE CARRIER FAMILY 2, FACILITATED GLUCOSE TRANSPORTER"/>
    <property type="match status" value="1"/>
</dbReference>
<keyword evidence="5 7" id="KW-1133">Transmembrane helix</keyword>
<evidence type="ECO:0000256" key="7">
    <source>
        <dbReference type="SAM" id="Phobius"/>
    </source>
</evidence>
<dbReference type="GO" id="GO:0015144">
    <property type="term" value="F:carbohydrate transmembrane transporter activity"/>
    <property type="evidence" value="ECO:0007669"/>
    <property type="project" value="InterPro"/>
</dbReference>
<dbReference type="PANTHER" id="PTHR23500:SF537">
    <property type="entry name" value="MAJOR FACILITATOR SUPERFAMILY (MFS) PROFILE DOMAIN-CONTAINING PROTEIN"/>
    <property type="match status" value="1"/>
</dbReference>
<dbReference type="OrthoDB" id="8120565at2759"/>
<keyword evidence="3" id="KW-0813">Transport</keyword>
<sequence length="259" mass="29697">MRGQPDRALAVLRRIRGTDADVDAEFKDIIHAVDLARKHDEGAFRRLFSKEYRHYLVIGVAIPVFYEFTGNIIITMFSPVLFRTVGFNSQRAILGSVINSATNLVSTLLFSYIMDRTGRKFLFIIGDLGMLFCQVSILVLLALNHKGINYAIMSASSECVTVDFIDLIFLRDIRWLFHGSWRITSGSTLQVFIALLCAMKYTVFLFYAAWLLAMTIFVVMFLPETKGIPLEAMQSVWVHHWYWRRFAKDAKEGNQDNCL</sequence>